<dbReference type="SUPFAM" id="SSF55073">
    <property type="entry name" value="Nucleotide cyclase"/>
    <property type="match status" value="1"/>
</dbReference>
<dbReference type="SMART" id="SM00052">
    <property type="entry name" value="EAL"/>
    <property type="match status" value="1"/>
</dbReference>
<dbReference type="PROSITE" id="PS50924">
    <property type="entry name" value="MHYT"/>
    <property type="match status" value="1"/>
</dbReference>
<dbReference type="GO" id="GO:0016020">
    <property type="term" value="C:membrane"/>
    <property type="evidence" value="ECO:0007669"/>
    <property type="project" value="UniProtKB-UniRule"/>
</dbReference>
<keyword evidence="1" id="KW-1133">Transmembrane helix</keyword>
<dbReference type="InterPro" id="IPR035919">
    <property type="entry name" value="EAL_sf"/>
</dbReference>
<dbReference type="InterPro" id="IPR035965">
    <property type="entry name" value="PAS-like_dom_sf"/>
</dbReference>
<dbReference type="AlphaFoldDB" id="A0A931I374"/>
<evidence type="ECO:0000313" key="6">
    <source>
        <dbReference type="Proteomes" id="UP000631694"/>
    </source>
</evidence>
<dbReference type="Pfam" id="PF00563">
    <property type="entry name" value="EAL"/>
    <property type="match status" value="1"/>
</dbReference>
<dbReference type="InterPro" id="IPR005330">
    <property type="entry name" value="MHYT_dom"/>
</dbReference>
<dbReference type="PROSITE" id="PS50887">
    <property type="entry name" value="GGDEF"/>
    <property type="match status" value="1"/>
</dbReference>
<dbReference type="NCBIfam" id="TIGR00254">
    <property type="entry name" value="GGDEF"/>
    <property type="match status" value="1"/>
</dbReference>
<evidence type="ECO:0000259" key="3">
    <source>
        <dbReference type="PROSITE" id="PS50887"/>
    </source>
</evidence>
<dbReference type="GO" id="GO:0003824">
    <property type="term" value="F:catalytic activity"/>
    <property type="evidence" value="ECO:0007669"/>
    <property type="project" value="UniProtKB-ARBA"/>
</dbReference>
<name>A0A931I374_9HYPH</name>
<evidence type="ECO:0000259" key="2">
    <source>
        <dbReference type="PROSITE" id="PS50883"/>
    </source>
</evidence>
<feature type="domain" description="MHYT" evidence="4">
    <location>
        <begin position="12"/>
        <end position="198"/>
    </location>
</feature>
<dbReference type="InterPro" id="IPR001633">
    <property type="entry name" value="EAL_dom"/>
</dbReference>
<organism evidence="5 6">
    <name type="scientific">Methylobrevis albus</name>
    <dbReference type="NCBI Taxonomy" id="2793297"/>
    <lineage>
        <taxon>Bacteria</taxon>
        <taxon>Pseudomonadati</taxon>
        <taxon>Pseudomonadota</taxon>
        <taxon>Alphaproteobacteria</taxon>
        <taxon>Hyphomicrobiales</taxon>
        <taxon>Pleomorphomonadaceae</taxon>
        <taxon>Methylobrevis</taxon>
    </lineage>
</organism>
<accession>A0A931I374</accession>
<dbReference type="Pfam" id="PF00990">
    <property type="entry name" value="GGDEF"/>
    <property type="match status" value="1"/>
</dbReference>
<keyword evidence="6" id="KW-1185">Reference proteome</keyword>
<evidence type="ECO:0000259" key="4">
    <source>
        <dbReference type="PROSITE" id="PS50924"/>
    </source>
</evidence>
<keyword evidence="1" id="KW-0812">Transmembrane</keyword>
<evidence type="ECO:0000313" key="5">
    <source>
        <dbReference type="EMBL" id="MBH0238609.1"/>
    </source>
</evidence>
<dbReference type="Gene3D" id="3.30.70.270">
    <property type="match status" value="1"/>
</dbReference>
<feature type="transmembrane region" description="Helical" evidence="1">
    <location>
        <begin position="145"/>
        <end position="164"/>
    </location>
</feature>
<feature type="transmembrane region" description="Helical" evidence="1">
    <location>
        <begin position="15"/>
        <end position="36"/>
    </location>
</feature>
<dbReference type="CDD" id="cd01948">
    <property type="entry name" value="EAL"/>
    <property type="match status" value="1"/>
</dbReference>
<gene>
    <name evidence="5" type="ORF">I5731_12305</name>
</gene>
<dbReference type="SUPFAM" id="SSF55785">
    <property type="entry name" value="PYP-like sensor domain (PAS domain)"/>
    <property type="match status" value="1"/>
</dbReference>
<dbReference type="SMART" id="SM00267">
    <property type="entry name" value="GGDEF"/>
    <property type="match status" value="1"/>
</dbReference>
<dbReference type="InterPro" id="IPR029787">
    <property type="entry name" value="Nucleotide_cyclase"/>
</dbReference>
<dbReference type="CDD" id="cd01949">
    <property type="entry name" value="GGDEF"/>
    <property type="match status" value="1"/>
</dbReference>
<dbReference type="PROSITE" id="PS50883">
    <property type="entry name" value="EAL"/>
    <property type="match status" value="1"/>
</dbReference>
<feature type="transmembrane region" description="Helical" evidence="1">
    <location>
        <begin position="171"/>
        <end position="194"/>
    </location>
</feature>
<dbReference type="InterPro" id="IPR000160">
    <property type="entry name" value="GGDEF_dom"/>
</dbReference>
<dbReference type="EMBL" id="JADZLT010000050">
    <property type="protein sequence ID" value="MBH0238609.1"/>
    <property type="molecule type" value="Genomic_DNA"/>
</dbReference>
<dbReference type="InterPro" id="IPR052155">
    <property type="entry name" value="Biofilm_reg_signaling"/>
</dbReference>
<feature type="transmembrane region" description="Helical" evidence="1">
    <location>
        <begin position="109"/>
        <end position="133"/>
    </location>
</feature>
<feature type="transmembrane region" description="Helical" evidence="1">
    <location>
        <begin position="214"/>
        <end position="237"/>
    </location>
</feature>
<dbReference type="SUPFAM" id="SSF141868">
    <property type="entry name" value="EAL domain-like"/>
    <property type="match status" value="1"/>
</dbReference>
<dbReference type="RefSeq" id="WP_197311670.1">
    <property type="nucleotide sequence ID" value="NZ_JADZLT010000050.1"/>
</dbReference>
<comment type="caution">
    <text evidence="5">The sequence shown here is derived from an EMBL/GenBank/DDBJ whole genome shotgun (WGS) entry which is preliminary data.</text>
</comment>
<dbReference type="Gene3D" id="3.20.20.450">
    <property type="entry name" value="EAL domain"/>
    <property type="match status" value="1"/>
</dbReference>
<reference evidence="5" key="1">
    <citation type="submission" date="2020-12" db="EMBL/GenBank/DDBJ databases">
        <title>Methylobrevis albus sp. nov., isolated from fresh water lack sediment.</title>
        <authorList>
            <person name="Zou Q."/>
        </authorList>
    </citation>
    <scope>NUCLEOTIDE SEQUENCE</scope>
    <source>
        <strain evidence="5">L22</strain>
    </source>
</reference>
<proteinExistence type="predicted"/>
<dbReference type="PANTHER" id="PTHR44757">
    <property type="entry name" value="DIGUANYLATE CYCLASE DGCP"/>
    <property type="match status" value="1"/>
</dbReference>
<feature type="domain" description="EAL" evidence="2">
    <location>
        <begin position="526"/>
        <end position="776"/>
    </location>
</feature>
<keyword evidence="1" id="KW-0472">Membrane</keyword>
<protein>
    <submittedName>
        <fullName evidence="5">EAL domain-containing protein</fullName>
    </submittedName>
</protein>
<dbReference type="Proteomes" id="UP000631694">
    <property type="component" value="Unassembled WGS sequence"/>
</dbReference>
<feature type="transmembrane region" description="Helical" evidence="1">
    <location>
        <begin position="78"/>
        <end position="102"/>
    </location>
</feature>
<dbReference type="FunFam" id="3.30.70.270:FF:000001">
    <property type="entry name" value="Diguanylate cyclase domain protein"/>
    <property type="match status" value="1"/>
</dbReference>
<dbReference type="InterPro" id="IPR043128">
    <property type="entry name" value="Rev_trsase/Diguanyl_cyclase"/>
</dbReference>
<sequence>MFKVLECIAVQHDRVVVAIAAAISLAGMTAFALLIARSRECEASRRPAWLALAAVVGGLGVWATHFVAMLAYRGSVPLSFDVALTVLSAVAIIAGLGFSLWLRDAAGRFGVLAAAAAMTAAIAAMHFIGMGAIDATARVSYDVPPIAVGAVGAWLLLAAGLHFANAPHGRLQVIGPALFGVLAVCTLHFTAMSATLLVPDPLFVGPAADAASSAWLVGAIAAAASVLTLTTTGAVVIDRYLTDLKGFADATLDGIAIVRDGRIVEANGRFVSLLGGKEGAIVGEDPDALLAVADGQGILMRPESVIEAAPRHARDRTFEVGVHTIEYRGRPSQVLAVRDLTEKRAAQRQIEHMARHDALTDLPNRTLLSERLDAAVARAATTKGSLALLVLDLDRFKAVNDIFGHAEGDAVLKQVADILRRAIQPHDTVARIGGDEFVILQAEQPQPYGARLLVARILEVFAAEMNVETDPKAVGVSIGVAFYPEDAPGGAALFHAADVALYRSKSTGRGNAVFYSSDIDSEIRHRRALEADLHHAVQRRELRLACQPLCRASDNGCVGYEALLRWVHPVHGMVPPDVFIPIAEESGSIFALGEWVLREACATAVHWPDDVSIAVNVSPVQFRSTSFASVVGAILAETGLPPERLELEITESCLMKDRASALTVLKRLRSIDVRIVMDDFGTGYSSLSNLQSFPFDKIKIDRSFIAAMDRDRSARAIVRAIAGLGRSLGIAVVAEGVETAEQRRIVVEEGCTHLQGYLFGRPVVVGEAAKDGRLKGSA</sequence>
<dbReference type="PANTHER" id="PTHR44757:SF2">
    <property type="entry name" value="BIOFILM ARCHITECTURE MAINTENANCE PROTEIN MBAA"/>
    <property type="match status" value="1"/>
</dbReference>
<feature type="domain" description="GGDEF" evidence="3">
    <location>
        <begin position="384"/>
        <end position="517"/>
    </location>
</feature>
<dbReference type="Pfam" id="PF03707">
    <property type="entry name" value="MHYT"/>
    <property type="match status" value="2"/>
</dbReference>
<feature type="transmembrane region" description="Helical" evidence="1">
    <location>
        <begin position="48"/>
        <end position="72"/>
    </location>
</feature>
<evidence type="ECO:0000256" key="1">
    <source>
        <dbReference type="PROSITE-ProRule" id="PRU00244"/>
    </source>
</evidence>
<dbReference type="Gene3D" id="3.30.450.20">
    <property type="entry name" value="PAS domain"/>
    <property type="match status" value="1"/>
</dbReference>